<dbReference type="Proteomes" id="UP001378592">
    <property type="component" value="Unassembled WGS sequence"/>
</dbReference>
<keyword evidence="6" id="KW-0807">Transducer</keyword>
<keyword evidence="10" id="KW-1185">Reference proteome</keyword>
<accession>A0AAN9VY55</accession>
<dbReference type="InterPro" id="IPR000276">
    <property type="entry name" value="GPCR_Rhodpsn"/>
</dbReference>
<feature type="transmembrane region" description="Helical" evidence="7">
    <location>
        <begin position="224"/>
        <end position="248"/>
    </location>
</feature>
<evidence type="ECO:0000256" key="4">
    <source>
        <dbReference type="ARBA" id="ARBA00022989"/>
    </source>
</evidence>
<dbReference type="PROSITE" id="PS50262">
    <property type="entry name" value="G_PROTEIN_RECEP_F1_2"/>
    <property type="match status" value="1"/>
</dbReference>
<reference evidence="9 10" key="1">
    <citation type="submission" date="2024-03" db="EMBL/GenBank/DDBJ databases">
        <title>The genome assembly and annotation of the cricket Gryllus longicercus Weissman &amp; Gray.</title>
        <authorList>
            <person name="Szrajer S."/>
            <person name="Gray D."/>
            <person name="Ylla G."/>
        </authorList>
    </citation>
    <scope>NUCLEOTIDE SEQUENCE [LARGE SCALE GENOMIC DNA]</scope>
    <source>
        <strain evidence="9">DAG 2021-001</strain>
        <tissue evidence="9">Whole body minus gut</tissue>
    </source>
</reference>
<name>A0AAN9VY55_9ORTH</name>
<feature type="transmembrane region" description="Helical" evidence="7">
    <location>
        <begin position="132"/>
        <end position="153"/>
    </location>
</feature>
<keyword evidence="6" id="KW-0297">G-protein coupled receptor</keyword>
<comment type="subcellular location">
    <subcellularLocation>
        <location evidence="1">Membrane</location>
    </subcellularLocation>
</comment>
<feature type="domain" description="G-protein coupled receptors family 1 profile" evidence="8">
    <location>
        <begin position="70"/>
        <end position="342"/>
    </location>
</feature>
<evidence type="ECO:0000256" key="5">
    <source>
        <dbReference type="ARBA" id="ARBA00023136"/>
    </source>
</evidence>
<dbReference type="InterPro" id="IPR052954">
    <property type="entry name" value="GPCR-Ligand_Int"/>
</dbReference>
<evidence type="ECO:0000259" key="8">
    <source>
        <dbReference type="PROSITE" id="PS50262"/>
    </source>
</evidence>
<comment type="similarity">
    <text evidence="2 6">Belongs to the G-protein coupled receptor 1 family.</text>
</comment>
<evidence type="ECO:0000313" key="9">
    <source>
        <dbReference type="EMBL" id="KAK7872558.1"/>
    </source>
</evidence>
<proteinExistence type="inferred from homology"/>
<dbReference type="AlphaFoldDB" id="A0AAN9VY55"/>
<feature type="transmembrane region" description="Helical" evidence="7">
    <location>
        <begin position="51"/>
        <end position="78"/>
    </location>
</feature>
<dbReference type="PRINTS" id="PR00237">
    <property type="entry name" value="GPCRRHODOPSN"/>
</dbReference>
<dbReference type="Gene3D" id="1.20.1070.10">
    <property type="entry name" value="Rhodopsin 7-helix transmembrane proteins"/>
    <property type="match status" value="1"/>
</dbReference>
<keyword evidence="3 6" id="KW-0812">Transmembrane</keyword>
<dbReference type="GO" id="GO:0016020">
    <property type="term" value="C:membrane"/>
    <property type="evidence" value="ECO:0007669"/>
    <property type="project" value="UniProtKB-SubCell"/>
</dbReference>
<dbReference type="EMBL" id="JAZDUA010000023">
    <property type="protein sequence ID" value="KAK7872558.1"/>
    <property type="molecule type" value="Genomic_DNA"/>
</dbReference>
<dbReference type="PROSITE" id="PS00237">
    <property type="entry name" value="G_PROTEIN_RECEP_F1_1"/>
    <property type="match status" value="1"/>
</dbReference>
<feature type="transmembrane region" description="Helical" evidence="7">
    <location>
        <begin position="269"/>
        <end position="297"/>
    </location>
</feature>
<evidence type="ECO:0000256" key="1">
    <source>
        <dbReference type="ARBA" id="ARBA00004370"/>
    </source>
</evidence>
<evidence type="ECO:0000256" key="2">
    <source>
        <dbReference type="ARBA" id="ARBA00010663"/>
    </source>
</evidence>
<keyword evidence="5 7" id="KW-0472">Membrane</keyword>
<evidence type="ECO:0000256" key="7">
    <source>
        <dbReference type="SAM" id="Phobius"/>
    </source>
</evidence>
<comment type="caution">
    <text evidence="9">The sequence shown here is derived from an EMBL/GenBank/DDBJ whole genome shotgun (WGS) entry which is preliminary data.</text>
</comment>
<dbReference type="PANTHER" id="PTHR46641:SF25">
    <property type="entry name" value="CNMAMIDE RECEPTOR-RELATED"/>
    <property type="match status" value="1"/>
</dbReference>
<gene>
    <name evidence="9" type="ORF">R5R35_013789</name>
</gene>
<feature type="transmembrane region" description="Helical" evidence="7">
    <location>
        <begin position="174"/>
        <end position="194"/>
    </location>
</feature>
<protein>
    <recommendedName>
        <fullName evidence="8">G-protein coupled receptors family 1 profile domain-containing protein</fullName>
    </recommendedName>
</protein>
<organism evidence="9 10">
    <name type="scientific">Gryllus longicercus</name>
    <dbReference type="NCBI Taxonomy" id="2509291"/>
    <lineage>
        <taxon>Eukaryota</taxon>
        <taxon>Metazoa</taxon>
        <taxon>Ecdysozoa</taxon>
        <taxon>Arthropoda</taxon>
        <taxon>Hexapoda</taxon>
        <taxon>Insecta</taxon>
        <taxon>Pterygota</taxon>
        <taxon>Neoptera</taxon>
        <taxon>Polyneoptera</taxon>
        <taxon>Orthoptera</taxon>
        <taxon>Ensifera</taxon>
        <taxon>Gryllidea</taxon>
        <taxon>Grylloidea</taxon>
        <taxon>Gryllidae</taxon>
        <taxon>Gryllinae</taxon>
        <taxon>Gryllus</taxon>
    </lineage>
</organism>
<dbReference type="GO" id="GO:0004930">
    <property type="term" value="F:G protein-coupled receptor activity"/>
    <property type="evidence" value="ECO:0007669"/>
    <property type="project" value="UniProtKB-KW"/>
</dbReference>
<evidence type="ECO:0000313" key="10">
    <source>
        <dbReference type="Proteomes" id="UP001378592"/>
    </source>
</evidence>
<dbReference type="InterPro" id="IPR017452">
    <property type="entry name" value="GPCR_Rhodpsn_7TM"/>
</dbReference>
<keyword evidence="4 7" id="KW-1133">Transmembrane helix</keyword>
<keyword evidence="6" id="KW-0675">Receptor</keyword>
<evidence type="ECO:0000256" key="3">
    <source>
        <dbReference type="ARBA" id="ARBA00022692"/>
    </source>
</evidence>
<feature type="transmembrane region" description="Helical" evidence="7">
    <location>
        <begin position="322"/>
        <end position="344"/>
    </location>
</feature>
<dbReference type="PANTHER" id="PTHR46641">
    <property type="entry name" value="FMRFAMIDE RECEPTOR-RELATED"/>
    <property type="match status" value="1"/>
</dbReference>
<evidence type="ECO:0000256" key="6">
    <source>
        <dbReference type="RuleBase" id="RU000688"/>
    </source>
</evidence>
<feature type="transmembrane region" description="Helical" evidence="7">
    <location>
        <begin position="90"/>
        <end position="112"/>
    </location>
</feature>
<dbReference type="SUPFAM" id="SSF81321">
    <property type="entry name" value="Family A G protein-coupled receptor-like"/>
    <property type="match status" value="1"/>
</dbReference>
<dbReference type="Pfam" id="PF00001">
    <property type="entry name" value="7tm_1"/>
    <property type="match status" value="1"/>
</dbReference>
<sequence>MENETCPPLETLYFLHYDETNITEVNELKKQWPCEIRIYWHSANIQNLASIVWFLFNYAIIALIIIGLVINICSLIILNSPPINKSNMSVYLKALAIADMGALIFSIGVGVLRAKSILINDIFITHKWMCTLHKMLLSLFVYYSTWLVVIFSFERFLMIKNPFKIHSWHNEKPAKITVIILAIAALILAILRSLTTGFEKDNMFGFKPCGARDHAHISINMVPIILVNLILPTILIIIANVCTALHLQRSTHLNNSLRANKEKNYYHKITRMVFIISFVYVIFYLPFGIAACTELYFRNNEPPSTEHALYIKWLKKLMLMHWIRGFCLFLHLLNFVNNFFLYCLSGDIFRQAVKACFPSQRWKCSCSAESCFSGGIFENWFATFQETKEKNHLQMS</sequence>